<evidence type="ECO:0000256" key="1">
    <source>
        <dbReference type="SAM" id="Coils"/>
    </source>
</evidence>
<gene>
    <name evidence="2" type="ORF">IAB44_06390</name>
</gene>
<dbReference type="SUPFAM" id="SSF88659">
    <property type="entry name" value="Sigma3 and sigma4 domains of RNA polymerase sigma factors"/>
    <property type="match status" value="1"/>
</dbReference>
<dbReference type="Gene3D" id="1.20.140.160">
    <property type="match status" value="1"/>
</dbReference>
<dbReference type="Proteomes" id="UP000823935">
    <property type="component" value="Unassembled WGS sequence"/>
</dbReference>
<accession>A0A9D1JKA4</accession>
<organism evidence="2 3">
    <name type="scientific">Candidatus Limivivens intestinipullorum</name>
    <dbReference type="NCBI Taxonomy" id="2840858"/>
    <lineage>
        <taxon>Bacteria</taxon>
        <taxon>Bacillati</taxon>
        <taxon>Bacillota</taxon>
        <taxon>Clostridia</taxon>
        <taxon>Lachnospirales</taxon>
        <taxon>Lachnospiraceae</taxon>
        <taxon>Lachnospiraceae incertae sedis</taxon>
        <taxon>Candidatus Limivivens</taxon>
    </lineage>
</organism>
<evidence type="ECO:0000313" key="2">
    <source>
        <dbReference type="EMBL" id="HIS31159.1"/>
    </source>
</evidence>
<feature type="coiled-coil region" evidence="1">
    <location>
        <begin position="1"/>
        <end position="35"/>
    </location>
</feature>
<dbReference type="EMBL" id="DVIQ01000030">
    <property type="protein sequence ID" value="HIS31159.1"/>
    <property type="molecule type" value="Genomic_DNA"/>
</dbReference>
<reference evidence="2" key="1">
    <citation type="submission" date="2020-10" db="EMBL/GenBank/DDBJ databases">
        <authorList>
            <person name="Gilroy R."/>
        </authorList>
    </citation>
    <scope>NUCLEOTIDE SEQUENCE</scope>
    <source>
        <strain evidence="2">CHK190-19873</strain>
    </source>
</reference>
<protein>
    <submittedName>
        <fullName evidence="2">Uncharacterized protein</fullName>
    </submittedName>
</protein>
<comment type="caution">
    <text evidence="2">The sequence shown here is derived from an EMBL/GenBank/DDBJ whole genome shotgun (WGS) entry which is preliminary data.</text>
</comment>
<keyword evidence="1" id="KW-0175">Coiled coil</keyword>
<sequence length="137" mass="16042">MTEENERKKEYLLRYQKAKAEVARIDTELQELERVTAIKPISYDGMPHSSGGVKDLSAFAVKSDQLRHKLIKARYQQIKVFKEIHDHINAIEDDKQKDVLTYYYIKGMSWEEIAVKIGYTYRHTIRIHGYALAALKI</sequence>
<proteinExistence type="predicted"/>
<dbReference type="AlphaFoldDB" id="A0A9D1JKA4"/>
<dbReference type="InterPro" id="IPR013324">
    <property type="entry name" value="RNA_pol_sigma_r3/r4-like"/>
</dbReference>
<reference evidence="2" key="2">
    <citation type="journal article" date="2021" name="PeerJ">
        <title>Extensive microbial diversity within the chicken gut microbiome revealed by metagenomics and culture.</title>
        <authorList>
            <person name="Gilroy R."/>
            <person name="Ravi A."/>
            <person name="Getino M."/>
            <person name="Pursley I."/>
            <person name="Horton D.L."/>
            <person name="Alikhan N.F."/>
            <person name="Baker D."/>
            <person name="Gharbi K."/>
            <person name="Hall N."/>
            <person name="Watson M."/>
            <person name="Adriaenssens E.M."/>
            <person name="Foster-Nyarko E."/>
            <person name="Jarju S."/>
            <person name="Secka A."/>
            <person name="Antonio M."/>
            <person name="Oren A."/>
            <person name="Chaudhuri R.R."/>
            <person name="La Ragione R."/>
            <person name="Hildebrand F."/>
            <person name="Pallen M.J."/>
        </authorList>
    </citation>
    <scope>NUCLEOTIDE SEQUENCE</scope>
    <source>
        <strain evidence="2">CHK190-19873</strain>
    </source>
</reference>
<evidence type="ECO:0000313" key="3">
    <source>
        <dbReference type="Proteomes" id="UP000823935"/>
    </source>
</evidence>
<name>A0A9D1JKA4_9FIRM</name>